<dbReference type="Pfam" id="PF00078">
    <property type="entry name" value="RVT_1"/>
    <property type="match status" value="1"/>
</dbReference>
<organism evidence="2 3">
    <name type="scientific">Linum trigynum</name>
    <dbReference type="NCBI Taxonomy" id="586398"/>
    <lineage>
        <taxon>Eukaryota</taxon>
        <taxon>Viridiplantae</taxon>
        <taxon>Streptophyta</taxon>
        <taxon>Embryophyta</taxon>
        <taxon>Tracheophyta</taxon>
        <taxon>Spermatophyta</taxon>
        <taxon>Magnoliopsida</taxon>
        <taxon>eudicotyledons</taxon>
        <taxon>Gunneridae</taxon>
        <taxon>Pentapetalae</taxon>
        <taxon>rosids</taxon>
        <taxon>fabids</taxon>
        <taxon>Malpighiales</taxon>
        <taxon>Linaceae</taxon>
        <taxon>Linum</taxon>
    </lineage>
</organism>
<dbReference type="PANTHER" id="PTHR33116:SF80">
    <property type="entry name" value="REVERSE TRANSCRIPTASE ZINC-BINDING DOMAIN-CONTAINING PROTEIN"/>
    <property type="match status" value="1"/>
</dbReference>
<evidence type="ECO:0000259" key="1">
    <source>
        <dbReference type="PROSITE" id="PS50878"/>
    </source>
</evidence>
<proteinExistence type="predicted"/>
<evidence type="ECO:0000313" key="2">
    <source>
        <dbReference type="EMBL" id="CAL1380129.1"/>
    </source>
</evidence>
<protein>
    <recommendedName>
        <fullName evidence="1">Reverse transcriptase domain-containing protein</fullName>
    </recommendedName>
</protein>
<gene>
    <name evidence="2" type="ORF">LTRI10_LOCUS21597</name>
</gene>
<feature type="domain" description="Reverse transcriptase" evidence="1">
    <location>
        <begin position="1"/>
        <end position="85"/>
    </location>
</feature>
<dbReference type="EMBL" id="OZ034817">
    <property type="protein sequence ID" value="CAL1380129.1"/>
    <property type="molecule type" value="Genomic_DNA"/>
</dbReference>
<dbReference type="AlphaFoldDB" id="A0AAV2E2W7"/>
<name>A0AAV2E2W7_9ROSI</name>
<reference evidence="2 3" key="1">
    <citation type="submission" date="2024-04" db="EMBL/GenBank/DDBJ databases">
        <authorList>
            <person name="Fracassetti M."/>
        </authorList>
    </citation>
    <scope>NUCLEOTIDE SEQUENCE [LARGE SCALE GENOMIC DNA]</scope>
</reference>
<evidence type="ECO:0000313" key="3">
    <source>
        <dbReference type="Proteomes" id="UP001497516"/>
    </source>
</evidence>
<accession>A0AAV2E2W7</accession>
<dbReference type="Proteomes" id="UP001497516">
    <property type="component" value="Chromosome 4"/>
</dbReference>
<sequence>MCKGIQLTHLCFADDLLVFSDGSNFGIQDLQRILAQFKKVSGLKSNPSKCEVFFGGLETVERQVRAARYGYQLGEFLVRYLGVPLISGKLSLAACQPLIDKMVAKVKSWQAKALSYEGNIELVGKVFYSLTQFWMSVFLLPKSVIKEVERICSNFIWGVGEGLKLRANVVWQKLTYPKKGGLGFRDLWSWNQACMTRHIWLNS</sequence>
<dbReference type="PROSITE" id="PS50878">
    <property type="entry name" value="RT_POL"/>
    <property type="match status" value="1"/>
</dbReference>
<dbReference type="PANTHER" id="PTHR33116">
    <property type="entry name" value="REVERSE TRANSCRIPTASE ZINC-BINDING DOMAIN-CONTAINING PROTEIN-RELATED-RELATED"/>
    <property type="match status" value="1"/>
</dbReference>
<dbReference type="InterPro" id="IPR000477">
    <property type="entry name" value="RT_dom"/>
</dbReference>
<keyword evidence="3" id="KW-1185">Reference proteome</keyword>